<reference evidence="2" key="1">
    <citation type="submission" date="2022-11" db="UniProtKB">
        <authorList>
            <consortium name="WormBaseParasite"/>
        </authorList>
    </citation>
    <scope>IDENTIFICATION</scope>
</reference>
<proteinExistence type="predicted"/>
<name>A0AC34GBH1_9BILA</name>
<organism evidence="1 2">
    <name type="scientific">Panagrolaimus sp. ES5</name>
    <dbReference type="NCBI Taxonomy" id="591445"/>
    <lineage>
        <taxon>Eukaryota</taxon>
        <taxon>Metazoa</taxon>
        <taxon>Ecdysozoa</taxon>
        <taxon>Nematoda</taxon>
        <taxon>Chromadorea</taxon>
        <taxon>Rhabditida</taxon>
        <taxon>Tylenchina</taxon>
        <taxon>Panagrolaimomorpha</taxon>
        <taxon>Panagrolaimoidea</taxon>
        <taxon>Panagrolaimidae</taxon>
        <taxon>Panagrolaimus</taxon>
    </lineage>
</organism>
<evidence type="ECO:0000313" key="2">
    <source>
        <dbReference type="WBParaSite" id="ES5_v2.g26759.t1"/>
    </source>
</evidence>
<sequence>MKLGEYGLAFFPQIKLSSDELKSFKLEYGSNEAKFSVTTKFQ</sequence>
<evidence type="ECO:0000313" key="1">
    <source>
        <dbReference type="Proteomes" id="UP000887579"/>
    </source>
</evidence>
<protein>
    <submittedName>
        <fullName evidence="2">Uncharacterized protein</fullName>
    </submittedName>
</protein>
<dbReference type="WBParaSite" id="ES5_v2.g26759.t1">
    <property type="protein sequence ID" value="ES5_v2.g26759.t1"/>
    <property type="gene ID" value="ES5_v2.g26759"/>
</dbReference>
<accession>A0AC34GBH1</accession>
<dbReference type="Proteomes" id="UP000887579">
    <property type="component" value="Unplaced"/>
</dbReference>